<accession>A0A6J5S3T0</accession>
<organism evidence="1">
    <name type="scientific">uncultured Caudovirales phage</name>
    <dbReference type="NCBI Taxonomy" id="2100421"/>
    <lineage>
        <taxon>Viruses</taxon>
        <taxon>Duplodnaviria</taxon>
        <taxon>Heunggongvirae</taxon>
        <taxon>Uroviricota</taxon>
        <taxon>Caudoviricetes</taxon>
        <taxon>Peduoviridae</taxon>
        <taxon>Maltschvirus</taxon>
        <taxon>Maltschvirus maltsch</taxon>
    </lineage>
</organism>
<name>A0A6J5S3T0_9CAUD</name>
<evidence type="ECO:0000313" key="1">
    <source>
        <dbReference type="EMBL" id="CAB4203447.1"/>
    </source>
</evidence>
<reference evidence="1" key="1">
    <citation type="submission" date="2020-05" db="EMBL/GenBank/DDBJ databases">
        <authorList>
            <person name="Chiriac C."/>
            <person name="Salcher M."/>
            <person name="Ghai R."/>
            <person name="Kavagutti S V."/>
        </authorList>
    </citation>
    <scope>NUCLEOTIDE SEQUENCE</scope>
</reference>
<gene>
    <name evidence="1" type="ORF">UFOVP1382_63</name>
</gene>
<proteinExistence type="predicted"/>
<protein>
    <submittedName>
        <fullName evidence="1">Uncharacterized protein</fullName>
    </submittedName>
</protein>
<dbReference type="EMBL" id="LR797331">
    <property type="protein sequence ID" value="CAB4203447.1"/>
    <property type="molecule type" value="Genomic_DNA"/>
</dbReference>
<sequence length="178" mass="18792">MDQQKFDEISRLAPVIHAATSAVEDLVTSARLLQQFPVKADALGFAVALPVEGPNGTLDVNRMASKCLSAAAVIIDAVELLLSDGRETVSGKGEPSQGQKNDDGTYITVVQFYGTDEREWPGYGQDPHPGGDFIWAPNQPSAPLPGEPTAPWVWRPAFPLIGDAPAPAPEPAPAPAQA</sequence>